<dbReference type="Proteomes" id="UP000823388">
    <property type="component" value="Chromosome 2N"/>
</dbReference>
<dbReference type="PANTHER" id="PTHR48040:SF35">
    <property type="entry name" value="ABC TRANSPORTER G FAMILY MEMBER 39-LIKE"/>
    <property type="match status" value="1"/>
</dbReference>
<keyword evidence="7" id="KW-0067">ATP-binding</keyword>
<comment type="function">
    <text evidence="10">May be a general defense protein.</text>
</comment>
<evidence type="ECO:0000256" key="1">
    <source>
        <dbReference type="ARBA" id="ARBA00004141"/>
    </source>
</evidence>
<dbReference type="FunFam" id="3.40.50.300:FF:000532">
    <property type="entry name" value="ABC transporter G family member 34"/>
    <property type="match status" value="1"/>
</dbReference>
<feature type="transmembrane region" description="Helical" evidence="12">
    <location>
        <begin position="608"/>
        <end position="630"/>
    </location>
</feature>
<feature type="transmembrane region" description="Helical" evidence="12">
    <location>
        <begin position="667"/>
        <end position="690"/>
    </location>
</feature>
<evidence type="ECO:0000256" key="3">
    <source>
        <dbReference type="ARBA" id="ARBA00022448"/>
    </source>
</evidence>
<feature type="domain" description="ABC transporter" evidence="13">
    <location>
        <begin position="155"/>
        <end position="428"/>
    </location>
</feature>
<keyword evidence="8 12" id="KW-1133">Transmembrane helix</keyword>
<keyword evidence="9 12" id="KW-0472">Membrane</keyword>
<comment type="subcellular location">
    <subcellularLocation>
        <location evidence="1">Membrane</location>
        <topology evidence="1">Multi-pass membrane protein</topology>
    </subcellularLocation>
</comment>
<evidence type="ECO:0000256" key="12">
    <source>
        <dbReference type="SAM" id="Phobius"/>
    </source>
</evidence>
<sequence length="1105" mass="122998">MDDAGEIHALGSLRREGSVWSAAGDNVFSLSSRGDGSGAEDDEEALRWAALEKLPTYDRARTAVLAMPEGELREVNVQKLGPQERHALLQRLAWVGDDHQRFLSKFKDRVDRVGIELPKIEVRYDNLNVEAEAYVGSRGLPTIFNTYANVLEGIANFLHLTPSRKQKISILHNVSGIIKPHRMTLLLGPPGAGKTSLLLALAGTLPSSLKVTGNITYNGHTMDEFEARRSAAYVSQHDLHMGELTVRETVNFSAKCQGIGHRYDLLVELSRREKEASIVPDPETDIYMKAAATGEQKADVVTNHILKVLGLDICADTIVGNNMLRGISGGQKKRVTTAEMLVTPGRALFMDEISTGLDSSTTFQIVNSIRQTIHIVGGTAVIALLQPAPETYELFDDIILLSDGQVVYSGPREHVLQFFESVGFKCPQRKGVADFLQEVTSRKDQRQYWKHGDETYRYVPVKEFAEAFQSFHIGEAIRNELAVPFDKSTSHPAALKTSKYGASMKELLKANINREILLMKRNSFVYIFKAVQLTLMAIIAMTVFLRTNMHHDSLTNGRIYMGALFFGILMIMFNGLAEIGLTIAKLPVFFKQRDLLFYPAWTYSLPSWIIKIPLSFLNVTIWVFITYYVIGFDPNVERLFRQFLLLLLMNEASSGLFRFIAGLARHQVVASTLGSFGILIFMLLGGFLLARENVKKWWIWGYWISPLMYAQNAISVNEFLGDSWNKILPGSTEPLGKLVLESRGLFPEAKWYWIGVGALIGYVLLFNILYTVCLTFLKPFDSNQPTISEETLKIKQANLTGEVLEASSRGRVASNTVTTRSTVDGSNDEADSNHATVNSSPVNKGMVLPFVPLSITFEDIRYSVDMPEEIRAQGVKETRLQLLKGISGSFRPGVLTALMGVSGAGKTTLMDVLAGRKTSGYIEGNITISGYPKKQETFARVSGYCEQNDIHSPNVTVYESLAFSAWLRLPADVDSSTRKMFIDEVMELVELLPLKDALVGLPGVSGLSTEQRKRLTIAVELVANPSIIFMDEPTSGLDARAAAIVMRAIRNTVDTGRTVVCTIHQPSIDIFESFDEVKNTIRNILFPECRRVKQHIGHLHCFYTF</sequence>
<dbReference type="InterPro" id="IPR013525">
    <property type="entry name" value="ABC2_TM"/>
</dbReference>
<comment type="similarity">
    <text evidence="2">Belongs to the ABC transporter superfamily. ABCG family. PDR (TC 3.A.1.205) subfamily.</text>
</comment>
<dbReference type="FunFam" id="3.40.50.300:FF:000059">
    <property type="entry name" value="ABC transporter G family member 40"/>
    <property type="match status" value="1"/>
</dbReference>
<evidence type="ECO:0000256" key="6">
    <source>
        <dbReference type="ARBA" id="ARBA00022741"/>
    </source>
</evidence>
<dbReference type="InterPro" id="IPR013581">
    <property type="entry name" value="PDR_assoc"/>
</dbReference>
<dbReference type="Pfam" id="PF01061">
    <property type="entry name" value="ABC2_membrane"/>
    <property type="match status" value="1"/>
</dbReference>
<evidence type="ECO:0000256" key="11">
    <source>
        <dbReference type="SAM" id="MobiDB-lite"/>
    </source>
</evidence>
<dbReference type="Pfam" id="PF19055">
    <property type="entry name" value="ABC2_membrane_7"/>
    <property type="match status" value="1"/>
</dbReference>
<keyword evidence="5" id="KW-0677">Repeat</keyword>
<evidence type="ECO:0000256" key="9">
    <source>
        <dbReference type="ARBA" id="ARBA00023136"/>
    </source>
</evidence>
<dbReference type="InterPro" id="IPR034003">
    <property type="entry name" value="ABCG_PDR_2"/>
</dbReference>
<evidence type="ECO:0000256" key="2">
    <source>
        <dbReference type="ARBA" id="ARBA00006012"/>
    </source>
</evidence>
<dbReference type="GO" id="GO:0005524">
    <property type="term" value="F:ATP binding"/>
    <property type="evidence" value="ECO:0007669"/>
    <property type="project" value="UniProtKB-KW"/>
</dbReference>
<keyword evidence="15" id="KW-1185">Reference proteome</keyword>
<evidence type="ECO:0000256" key="7">
    <source>
        <dbReference type="ARBA" id="ARBA00022840"/>
    </source>
</evidence>
<dbReference type="Pfam" id="PF08370">
    <property type="entry name" value="PDR_assoc"/>
    <property type="match status" value="1"/>
</dbReference>
<dbReference type="InterPro" id="IPR003593">
    <property type="entry name" value="AAA+_ATPase"/>
</dbReference>
<protein>
    <recommendedName>
        <fullName evidence="13">ABC transporter domain-containing protein</fullName>
    </recommendedName>
</protein>
<dbReference type="AlphaFoldDB" id="A0A8T0VDX3"/>
<gene>
    <name evidence="14" type="ORF">PVAP13_2NG180400</name>
</gene>
<feature type="transmembrane region" description="Helical" evidence="12">
    <location>
        <begin position="559"/>
        <end position="588"/>
    </location>
</feature>
<feature type="transmembrane region" description="Helical" evidence="12">
    <location>
        <begin position="642"/>
        <end position="661"/>
    </location>
</feature>
<dbReference type="InterPro" id="IPR027417">
    <property type="entry name" value="P-loop_NTPase"/>
</dbReference>
<keyword evidence="4 12" id="KW-0812">Transmembrane</keyword>
<feature type="transmembrane region" description="Helical" evidence="12">
    <location>
        <begin position="751"/>
        <end position="777"/>
    </location>
</feature>
<dbReference type="Pfam" id="PF14510">
    <property type="entry name" value="ABC_trans_N"/>
    <property type="match status" value="1"/>
</dbReference>
<reference evidence="14" key="1">
    <citation type="submission" date="2020-05" db="EMBL/GenBank/DDBJ databases">
        <title>WGS assembly of Panicum virgatum.</title>
        <authorList>
            <person name="Lovell J.T."/>
            <person name="Jenkins J."/>
            <person name="Shu S."/>
            <person name="Juenger T.E."/>
            <person name="Schmutz J."/>
        </authorList>
    </citation>
    <scope>NUCLEOTIDE SEQUENCE</scope>
    <source>
        <strain evidence="14">AP13</strain>
    </source>
</reference>
<organism evidence="14 15">
    <name type="scientific">Panicum virgatum</name>
    <name type="common">Blackwell switchgrass</name>
    <dbReference type="NCBI Taxonomy" id="38727"/>
    <lineage>
        <taxon>Eukaryota</taxon>
        <taxon>Viridiplantae</taxon>
        <taxon>Streptophyta</taxon>
        <taxon>Embryophyta</taxon>
        <taxon>Tracheophyta</taxon>
        <taxon>Spermatophyta</taxon>
        <taxon>Magnoliopsida</taxon>
        <taxon>Liliopsida</taxon>
        <taxon>Poales</taxon>
        <taxon>Poaceae</taxon>
        <taxon>PACMAD clade</taxon>
        <taxon>Panicoideae</taxon>
        <taxon>Panicodae</taxon>
        <taxon>Paniceae</taxon>
        <taxon>Panicinae</taxon>
        <taxon>Panicum</taxon>
        <taxon>Panicum sect. Hiantes</taxon>
    </lineage>
</organism>
<dbReference type="CDD" id="cd03233">
    <property type="entry name" value="ABCG_PDR_domain1"/>
    <property type="match status" value="1"/>
</dbReference>
<feature type="region of interest" description="Disordered" evidence="11">
    <location>
        <begin position="815"/>
        <end position="838"/>
    </location>
</feature>
<dbReference type="InterPro" id="IPR034001">
    <property type="entry name" value="ABCG_PDR_1"/>
</dbReference>
<dbReference type="GO" id="GO:0016887">
    <property type="term" value="F:ATP hydrolysis activity"/>
    <property type="evidence" value="ECO:0007669"/>
    <property type="project" value="InterPro"/>
</dbReference>
<evidence type="ECO:0000256" key="10">
    <source>
        <dbReference type="ARBA" id="ARBA00037747"/>
    </source>
</evidence>
<dbReference type="PROSITE" id="PS50893">
    <property type="entry name" value="ABC_TRANSPORTER_2"/>
    <property type="match status" value="2"/>
</dbReference>
<dbReference type="EMBL" id="CM029040">
    <property type="protein sequence ID" value="KAG2634552.1"/>
    <property type="molecule type" value="Genomic_DNA"/>
</dbReference>
<name>A0A8T0VDX3_PANVG</name>
<proteinExistence type="inferred from homology"/>
<dbReference type="CDD" id="cd03232">
    <property type="entry name" value="ABCG_PDR_domain2"/>
    <property type="match status" value="1"/>
</dbReference>
<dbReference type="GO" id="GO:0140359">
    <property type="term" value="F:ABC-type transporter activity"/>
    <property type="evidence" value="ECO:0007669"/>
    <property type="project" value="InterPro"/>
</dbReference>
<evidence type="ECO:0000256" key="5">
    <source>
        <dbReference type="ARBA" id="ARBA00022737"/>
    </source>
</evidence>
<dbReference type="SMART" id="SM00382">
    <property type="entry name" value="AAA"/>
    <property type="match status" value="2"/>
</dbReference>
<dbReference type="SUPFAM" id="SSF52540">
    <property type="entry name" value="P-loop containing nucleoside triphosphate hydrolases"/>
    <property type="match status" value="2"/>
</dbReference>
<dbReference type="GO" id="GO:0016020">
    <property type="term" value="C:membrane"/>
    <property type="evidence" value="ECO:0007669"/>
    <property type="project" value="UniProtKB-SubCell"/>
</dbReference>
<feature type="domain" description="ABC transporter" evidence="13">
    <location>
        <begin position="855"/>
        <end position="1103"/>
    </location>
</feature>
<evidence type="ECO:0000256" key="8">
    <source>
        <dbReference type="ARBA" id="ARBA00022989"/>
    </source>
</evidence>
<accession>A0A8T0VDX3</accession>
<dbReference type="InterPro" id="IPR003439">
    <property type="entry name" value="ABC_transporter-like_ATP-bd"/>
</dbReference>
<dbReference type="InterPro" id="IPR029481">
    <property type="entry name" value="ABC_trans_N"/>
</dbReference>
<keyword evidence="6" id="KW-0547">Nucleotide-binding</keyword>
<dbReference type="InterPro" id="IPR043926">
    <property type="entry name" value="ABCG_dom"/>
</dbReference>
<dbReference type="PANTHER" id="PTHR48040">
    <property type="entry name" value="PLEIOTROPIC DRUG RESISTANCE PROTEIN 1-LIKE ISOFORM X1"/>
    <property type="match status" value="1"/>
</dbReference>
<comment type="caution">
    <text evidence="14">The sequence shown here is derived from an EMBL/GenBank/DDBJ whole genome shotgun (WGS) entry which is preliminary data.</text>
</comment>
<dbReference type="Pfam" id="PF00005">
    <property type="entry name" value="ABC_tran"/>
    <property type="match status" value="2"/>
</dbReference>
<evidence type="ECO:0000313" key="14">
    <source>
        <dbReference type="EMBL" id="KAG2634552.1"/>
    </source>
</evidence>
<evidence type="ECO:0000256" key="4">
    <source>
        <dbReference type="ARBA" id="ARBA00022692"/>
    </source>
</evidence>
<feature type="compositionally biased region" description="Polar residues" evidence="11">
    <location>
        <begin position="815"/>
        <end position="825"/>
    </location>
</feature>
<dbReference type="Gene3D" id="3.40.50.300">
    <property type="entry name" value="P-loop containing nucleotide triphosphate hydrolases"/>
    <property type="match status" value="2"/>
</dbReference>
<keyword evidence="3" id="KW-0813">Transport</keyword>
<feature type="transmembrane region" description="Helical" evidence="12">
    <location>
        <begin position="524"/>
        <end position="547"/>
    </location>
</feature>
<evidence type="ECO:0000313" key="15">
    <source>
        <dbReference type="Proteomes" id="UP000823388"/>
    </source>
</evidence>
<evidence type="ECO:0000259" key="13">
    <source>
        <dbReference type="PROSITE" id="PS50893"/>
    </source>
</evidence>